<feature type="region of interest" description="Disordered" evidence="1">
    <location>
        <begin position="1"/>
        <end position="33"/>
    </location>
</feature>
<evidence type="ECO:0000256" key="1">
    <source>
        <dbReference type="SAM" id="MobiDB-lite"/>
    </source>
</evidence>
<dbReference type="Proteomes" id="UP001165121">
    <property type="component" value="Unassembled WGS sequence"/>
</dbReference>
<evidence type="ECO:0000313" key="3">
    <source>
        <dbReference type="Proteomes" id="UP001165121"/>
    </source>
</evidence>
<gene>
    <name evidence="2" type="ORF">Pfra01_002683100</name>
</gene>
<accession>A0A9W7D6M7</accession>
<comment type="caution">
    <text evidence="2">The sequence shown here is derived from an EMBL/GenBank/DDBJ whole genome shotgun (WGS) entry which is preliminary data.</text>
</comment>
<name>A0A9W7D6M7_9STRA</name>
<dbReference type="OrthoDB" id="97194at2759"/>
<keyword evidence="3" id="KW-1185">Reference proteome</keyword>
<sequence length="173" mass="19013">MPVTTRRMADAGETVVQPPAKRLKTTSDDNDDTTWDEWVQRMEVGDENDPGIAIDWADDDELHACLGVVGAPTRQRATAAASATALKAWFSRLVVAQNRNAPVKVRGTPSLMFFHHLSLDEYGAIHEALHARRIMAWWAPLDAAGLSAGAFFMVTDGGRGRNEAMHQTMVPFL</sequence>
<proteinExistence type="predicted"/>
<evidence type="ECO:0000313" key="2">
    <source>
        <dbReference type="EMBL" id="GMF61681.1"/>
    </source>
</evidence>
<reference evidence="2" key="1">
    <citation type="submission" date="2023-04" db="EMBL/GenBank/DDBJ databases">
        <title>Phytophthora fragariaefolia NBRC 109709.</title>
        <authorList>
            <person name="Ichikawa N."/>
            <person name="Sato H."/>
            <person name="Tonouchi N."/>
        </authorList>
    </citation>
    <scope>NUCLEOTIDE SEQUENCE</scope>
    <source>
        <strain evidence="2">NBRC 109709</strain>
    </source>
</reference>
<dbReference type="EMBL" id="BSXT01006009">
    <property type="protein sequence ID" value="GMF61681.1"/>
    <property type="molecule type" value="Genomic_DNA"/>
</dbReference>
<organism evidence="2 3">
    <name type="scientific">Phytophthora fragariaefolia</name>
    <dbReference type="NCBI Taxonomy" id="1490495"/>
    <lineage>
        <taxon>Eukaryota</taxon>
        <taxon>Sar</taxon>
        <taxon>Stramenopiles</taxon>
        <taxon>Oomycota</taxon>
        <taxon>Peronosporomycetes</taxon>
        <taxon>Peronosporales</taxon>
        <taxon>Peronosporaceae</taxon>
        <taxon>Phytophthora</taxon>
    </lineage>
</organism>
<dbReference type="AlphaFoldDB" id="A0A9W7D6M7"/>
<protein>
    <submittedName>
        <fullName evidence="2">Unnamed protein product</fullName>
    </submittedName>
</protein>